<dbReference type="EMBL" id="RXHU01000173">
    <property type="protein sequence ID" value="RTD99596.1"/>
    <property type="molecule type" value="Genomic_DNA"/>
</dbReference>
<dbReference type="Proteomes" id="UP000276128">
    <property type="component" value="Unassembled WGS sequence"/>
</dbReference>
<accession>A0A430J3P5</accession>
<dbReference type="RefSeq" id="WP_206438518.1">
    <property type="nucleotide sequence ID" value="NZ_RXHU01000173.1"/>
</dbReference>
<proteinExistence type="predicted"/>
<evidence type="ECO:0000313" key="2">
    <source>
        <dbReference type="Proteomes" id="UP000276128"/>
    </source>
</evidence>
<organism evidence="1 2">
    <name type="scientific">Paenibacillus whitsoniae</name>
    <dbReference type="NCBI Taxonomy" id="2496558"/>
    <lineage>
        <taxon>Bacteria</taxon>
        <taxon>Bacillati</taxon>
        <taxon>Bacillota</taxon>
        <taxon>Bacilli</taxon>
        <taxon>Bacillales</taxon>
        <taxon>Paenibacillaceae</taxon>
        <taxon>Paenibacillus</taxon>
    </lineage>
</organism>
<comment type="caution">
    <text evidence="1">The sequence shown here is derived from an EMBL/GenBank/DDBJ whole genome shotgun (WGS) entry which is preliminary data.</text>
</comment>
<keyword evidence="2" id="KW-1185">Reference proteome</keyword>
<sequence>MRGTAGVGASGEVLQRAKRGRMKKRLAGVQAAACVEVTAPVKRRWKIRGGKPSYFGVLNGLA</sequence>
<protein>
    <submittedName>
        <fullName evidence="1">Uncharacterized protein</fullName>
    </submittedName>
</protein>
<reference evidence="1 2" key="1">
    <citation type="submission" date="2018-12" db="EMBL/GenBank/DDBJ databases">
        <title>Bacillus ochoae sp. nov., Paenibacillus whitsoniae sp. nov., Paenibacillus spiritus sp. nov. Isolated from the Mars Exploration Rover during spacecraft assembly.</title>
        <authorList>
            <person name="Seuylemezian A."/>
            <person name="Vaishampayan P."/>
        </authorList>
    </citation>
    <scope>NUCLEOTIDE SEQUENCE [LARGE SCALE GENOMIC DNA]</scope>
    <source>
        <strain evidence="1 2">MER 54</strain>
    </source>
</reference>
<evidence type="ECO:0000313" key="1">
    <source>
        <dbReference type="EMBL" id="RTD99596.1"/>
    </source>
</evidence>
<gene>
    <name evidence="1" type="ORF">EJQ19_31645</name>
</gene>
<name>A0A430J3P5_9BACL</name>
<dbReference type="AlphaFoldDB" id="A0A430J3P5"/>